<dbReference type="OrthoDB" id="27330at2"/>
<keyword evidence="8" id="KW-1185">Reference proteome</keyword>
<dbReference type="RefSeq" id="WP_047943987.1">
    <property type="nucleotide sequence ID" value="NZ_CP053989.1"/>
</dbReference>
<dbReference type="PANTHER" id="PTHR33392:SF6">
    <property type="entry name" value="POLYISOPRENYL-TEICHOIC ACID--PEPTIDOGLYCAN TEICHOIC ACID TRANSFERASE TAGU"/>
    <property type="match status" value="1"/>
</dbReference>
<evidence type="ECO:0000313" key="8">
    <source>
        <dbReference type="Proteomes" id="UP000036045"/>
    </source>
</evidence>
<dbReference type="AlphaFoldDB" id="A0A0J1IBB4"/>
<name>A0A0J1IBB4_NIACI</name>
<evidence type="ECO:0000256" key="4">
    <source>
        <dbReference type="ARBA" id="ARBA00022989"/>
    </source>
</evidence>
<dbReference type="InterPro" id="IPR004474">
    <property type="entry name" value="LytR_CpsA_psr"/>
</dbReference>
<protein>
    <submittedName>
        <fullName evidence="7">Transcriptional regulator LytR</fullName>
    </submittedName>
</protein>
<evidence type="ECO:0000256" key="5">
    <source>
        <dbReference type="SAM" id="Phobius"/>
    </source>
</evidence>
<dbReference type="Proteomes" id="UP000036045">
    <property type="component" value="Unassembled WGS sequence"/>
</dbReference>
<gene>
    <name evidence="7" type="ORF">ABW02_19895</name>
</gene>
<accession>A0A0J1IBB4</accession>
<evidence type="ECO:0000256" key="2">
    <source>
        <dbReference type="ARBA" id="ARBA00022692"/>
    </source>
</evidence>
<dbReference type="EMBL" id="LDPH01000026">
    <property type="protein sequence ID" value="KLV23277.1"/>
    <property type="molecule type" value="Genomic_DNA"/>
</dbReference>
<dbReference type="NCBIfam" id="TIGR00350">
    <property type="entry name" value="lytR_cpsA_psr"/>
    <property type="match status" value="1"/>
</dbReference>
<dbReference type="GeneID" id="56347396"/>
<evidence type="ECO:0000313" key="7">
    <source>
        <dbReference type="EMBL" id="KLV23277.1"/>
    </source>
</evidence>
<evidence type="ECO:0000259" key="6">
    <source>
        <dbReference type="Pfam" id="PF03816"/>
    </source>
</evidence>
<dbReference type="PANTHER" id="PTHR33392">
    <property type="entry name" value="POLYISOPRENYL-TEICHOIC ACID--PEPTIDOGLYCAN TEICHOIC ACID TRANSFERASE TAGU"/>
    <property type="match status" value="1"/>
</dbReference>
<feature type="transmembrane region" description="Helical" evidence="5">
    <location>
        <begin position="7"/>
        <end position="27"/>
    </location>
</feature>
<sequence>MKKHKKITISILSIIFISICSFVFYLYKTIDNTVDKVYEPIDGETKTESKLRSENVKNKKPISILLMGVDERKNDVGRTDALIVMTLNPVKEKLQMISIPRDTRAEIVGNGAITRINSAYALGGVKMVLDTVEGFTGQKLDYYIKINMEALSGMVDALGGITVDNEIEWLDEGYYKKGYHYQLGNIDLDGEQALGYVRMRKLDPRGDFGRNERQRKVIAAIIDKGTSISSVTKFKDILETLGENVKTNIPLNEMVSIERSYKNTRNSMEQYEVKGEDAYIDGKYFFVVNEAERNHVKEMLANNLLD</sequence>
<comment type="caution">
    <text evidence="7">The sequence shown here is derived from an EMBL/GenBank/DDBJ whole genome shotgun (WGS) entry which is preliminary data.</text>
</comment>
<evidence type="ECO:0000256" key="3">
    <source>
        <dbReference type="ARBA" id="ARBA00022968"/>
    </source>
</evidence>
<dbReference type="Gene3D" id="3.40.630.190">
    <property type="entry name" value="LCP protein"/>
    <property type="match status" value="1"/>
</dbReference>
<dbReference type="Pfam" id="PF03816">
    <property type="entry name" value="LytR_cpsA_psr"/>
    <property type="match status" value="1"/>
</dbReference>
<comment type="similarity">
    <text evidence="1">Belongs to the LytR/CpsA/Psr (LCP) family.</text>
</comment>
<evidence type="ECO:0000256" key="1">
    <source>
        <dbReference type="ARBA" id="ARBA00006068"/>
    </source>
</evidence>
<reference evidence="7 8" key="1">
    <citation type="submission" date="2015-05" db="EMBL/GenBank/DDBJ databases">
        <title>Whole genome sequence and identification of bacterial endophytes from Costus igneus.</title>
        <authorList>
            <person name="Lee Y.P."/>
            <person name="Gan H.M."/>
            <person name="Eng W."/>
            <person name="Wheatley M.S."/>
            <person name="Caraballo A."/>
            <person name="Polter S."/>
            <person name="Savka M.A."/>
            <person name="Hudson A.O."/>
        </authorList>
    </citation>
    <scope>NUCLEOTIDE SEQUENCE [LARGE SCALE GENOMIC DNA]</scope>
    <source>
        <strain evidence="7 8">RIT379</strain>
    </source>
</reference>
<organism evidence="7 8">
    <name type="scientific">Niallia circulans</name>
    <name type="common">Bacillus circulans</name>
    <dbReference type="NCBI Taxonomy" id="1397"/>
    <lineage>
        <taxon>Bacteria</taxon>
        <taxon>Bacillati</taxon>
        <taxon>Bacillota</taxon>
        <taxon>Bacilli</taxon>
        <taxon>Bacillales</taxon>
        <taxon>Bacillaceae</taxon>
        <taxon>Niallia</taxon>
    </lineage>
</organism>
<keyword evidence="3" id="KW-0735">Signal-anchor</keyword>
<dbReference type="InterPro" id="IPR050922">
    <property type="entry name" value="LytR/CpsA/Psr_CW_biosynth"/>
</dbReference>
<keyword evidence="2 5" id="KW-0812">Transmembrane</keyword>
<dbReference type="GO" id="GO:0071555">
    <property type="term" value="P:cell wall organization"/>
    <property type="evidence" value="ECO:0007669"/>
    <property type="project" value="UniProtKB-KW"/>
</dbReference>
<feature type="domain" description="Cell envelope-related transcriptional attenuator" evidence="6">
    <location>
        <begin position="78"/>
        <end position="224"/>
    </location>
</feature>
<dbReference type="PATRIC" id="fig|1397.4.peg.2718"/>
<proteinExistence type="inferred from homology"/>
<keyword evidence="4 5" id="KW-1133">Transmembrane helix</keyword>
<keyword evidence="5" id="KW-0472">Membrane</keyword>